<reference evidence="1" key="1">
    <citation type="submission" date="2019-05" db="EMBL/GenBank/DDBJ databases">
        <authorList>
            <consortium name="Pathogen Informatics"/>
        </authorList>
    </citation>
    <scope>NUCLEOTIDE SEQUENCE [LARGE SCALE GENOMIC DNA]</scope>
    <source>
        <strain evidence="1">NCTC12965</strain>
    </source>
</reference>
<name>A0A4U9UV69_SERFO</name>
<accession>A0A4U9UV69</accession>
<gene>
    <name evidence="1" type="ORF">NCTC12965_04138</name>
</gene>
<proteinExistence type="predicted"/>
<evidence type="ECO:0000313" key="1">
    <source>
        <dbReference type="EMBL" id="VTR37850.1"/>
    </source>
</evidence>
<dbReference type="AlphaFoldDB" id="A0A4U9UV69"/>
<protein>
    <submittedName>
        <fullName evidence="1">Uncharacterized protein</fullName>
    </submittedName>
</protein>
<dbReference type="EMBL" id="CABEEZ010000096">
    <property type="protein sequence ID" value="VTR37850.1"/>
    <property type="molecule type" value="Genomic_DNA"/>
</dbReference>
<organism evidence="1">
    <name type="scientific">Serratia fonticola</name>
    <dbReference type="NCBI Taxonomy" id="47917"/>
    <lineage>
        <taxon>Bacteria</taxon>
        <taxon>Pseudomonadati</taxon>
        <taxon>Pseudomonadota</taxon>
        <taxon>Gammaproteobacteria</taxon>
        <taxon>Enterobacterales</taxon>
        <taxon>Yersiniaceae</taxon>
        <taxon>Serratia</taxon>
    </lineage>
</organism>
<sequence>MLTYYHVGTGAGFFHQRHMALMQIAHGGHQRNAFALLPPAADLLAQQWQGFR</sequence>